<dbReference type="Pfam" id="PF00196">
    <property type="entry name" value="GerE"/>
    <property type="match status" value="1"/>
</dbReference>
<comment type="caution">
    <text evidence="2">The sequence shown here is derived from an EMBL/GenBank/DDBJ whole genome shotgun (WGS) entry which is preliminary data.</text>
</comment>
<evidence type="ECO:0000313" key="3">
    <source>
        <dbReference type="Proteomes" id="UP000663792"/>
    </source>
</evidence>
<gene>
    <name evidence="2" type="ORF">JL106_01650</name>
</gene>
<dbReference type="InterPro" id="IPR016032">
    <property type="entry name" value="Sig_transdc_resp-reg_C-effctor"/>
</dbReference>
<dbReference type="InterPro" id="IPR036388">
    <property type="entry name" value="WH-like_DNA-bd_sf"/>
</dbReference>
<sequence length="65" mass="7511">MLTRRQHEVLSLMAEGRSNVAITEWLTITEKSVVHHISNIHQQLDLPTNDTDHRRVLAVVRSLSR</sequence>
<dbReference type="Gene3D" id="1.10.10.10">
    <property type="entry name" value="Winged helix-like DNA-binding domain superfamily/Winged helix DNA-binding domain"/>
    <property type="match status" value="1"/>
</dbReference>
<keyword evidence="3" id="KW-1185">Reference proteome</keyword>
<name>A0A938YCJ8_9ACTN</name>
<accession>A0A938YCJ8</accession>
<dbReference type="AlphaFoldDB" id="A0A938YCJ8"/>
<dbReference type="PROSITE" id="PS50043">
    <property type="entry name" value="HTH_LUXR_2"/>
    <property type="match status" value="1"/>
</dbReference>
<dbReference type="Proteomes" id="UP000663792">
    <property type="component" value="Unassembled WGS sequence"/>
</dbReference>
<dbReference type="GO" id="GO:0003677">
    <property type="term" value="F:DNA binding"/>
    <property type="evidence" value="ECO:0007669"/>
    <property type="project" value="InterPro"/>
</dbReference>
<proteinExistence type="predicted"/>
<organism evidence="2 3">
    <name type="scientific">Nakamurella leprariae</name>
    <dbReference type="NCBI Taxonomy" id="2803911"/>
    <lineage>
        <taxon>Bacteria</taxon>
        <taxon>Bacillati</taxon>
        <taxon>Actinomycetota</taxon>
        <taxon>Actinomycetes</taxon>
        <taxon>Nakamurellales</taxon>
        <taxon>Nakamurellaceae</taxon>
        <taxon>Nakamurella</taxon>
    </lineage>
</organism>
<dbReference type="SMART" id="SM00421">
    <property type="entry name" value="HTH_LUXR"/>
    <property type="match status" value="1"/>
</dbReference>
<dbReference type="InterPro" id="IPR000792">
    <property type="entry name" value="Tscrpt_reg_LuxR_C"/>
</dbReference>
<dbReference type="EMBL" id="JAERWK010000003">
    <property type="protein sequence ID" value="MBM9465982.1"/>
    <property type="molecule type" value="Genomic_DNA"/>
</dbReference>
<dbReference type="PRINTS" id="PR00038">
    <property type="entry name" value="HTHLUXR"/>
</dbReference>
<protein>
    <recommendedName>
        <fullName evidence="1">HTH luxR-type domain-containing protein</fullName>
    </recommendedName>
</protein>
<dbReference type="RefSeq" id="WP_205258941.1">
    <property type="nucleotide sequence ID" value="NZ_JAERWK010000003.1"/>
</dbReference>
<feature type="domain" description="HTH luxR-type" evidence="1">
    <location>
        <begin position="1"/>
        <end position="65"/>
    </location>
</feature>
<evidence type="ECO:0000313" key="2">
    <source>
        <dbReference type="EMBL" id="MBM9465982.1"/>
    </source>
</evidence>
<dbReference type="SUPFAM" id="SSF46894">
    <property type="entry name" value="C-terminal effector domain of the bipartite response regulators"/>
    <property type="match status" value="1"/>
</dbReference>
<reference evidence="2" key="1">
    <citation type="submission" date="2021-01" db="EMBL/GenBank/DDBJ databases">
        <title>YIM 132084 draft genome.</title>
        <authorList>
            <person name="An D."/>
        </authorList>
    </citation>
    <scope>NUCLEOTIDE SEQUENCE</scope>
    <source>
        <strain evidence="2">YIM 132084</strain>
    </source>
</reference>
<evidence type="ECO:0000259" key="1">
    <source>
        <dbReference type="PROSITE" id="PS50043"/>
    </source>
</evidence>
<dbReference type="GO" id="GO:0006355">
    <property type="term" value="P:regulation of DNA-templated transcription"/>
    <property type="evidence" value="ECO:0007669"/>
    <property type="project" value="InterPro"/>
</dbReference>